<dbReference type="InterPro" id="IPR024983">
    <property type="entry name" value="CHAT_dom"/>
</dbReference>
<keyword evidence="3" id="KW-1185">Reference proteome</keyword>
<organism evidence="2 3">
    <name type="scientific">Candidatus Magnetobacterium casense</name>
    <dbReference type="NCBI Taxonomy" id="1455061"/>
    <lineage>
        <taxon>Bacteria</taxon>
        <taxon>Pseudomonadati</taxon>
        <taxon>Nitrospirota</taxon>
        <taxon>Thermodesulfovibrionia</taxon>
        <taxon>Thermodesulfovibrionales</taxon>
        <taxon>Candidatus Magnetobacteriaceae</taxon>
        <taxon>Candidatus Magnetobacterium</taxon>
    </lineage>
</organism>
<sequence>MDNNNISITMTISSAANGSHAVHINNEPPYHIKEADVAALLTETRKNSWRTDHNAGAKLGRQLYDLLNRDAKLQGIFDAARDANKHATLYLQTTYDLTQLPFELLNNGGWLLLEHDIHIIRLVEDRGKSAQVAPKQEPLTMLFMACSPTDLDAKYVLGFEQEEERIFSSTGNYNIDMRVEDTGSLAGLKQTNILGGGFDIIHITGHAGFDEEKGPVFCMEDEVGRLHEVSPDNLWDAIKSHPPRLLFLSGCSTGGAHEETNSESFAYRMAQKGIQWVIGWGLLVSDTRATQVAAEMYGCLSGGSGLDRALKIARQSFEGQYNPWPLLRLFGDATPVVPLVAAGLPVKPVKHVKLKHKTLKDSNVRVLERGFVGRRRHVQQGVGVLRGATDKFGLLVRGTAGIGKSCLVGKLVDRFADKKELLVFHGVISEADVIVKLKKLLDKLGNEDGLAILTSDSSYEKKIKALFRTVFKNETPTIIYFDDFEQNLDRNGNQYCVKKELEGIIRPFLEVLDWAEGNSNVVISSRYPFILECDGENLPAIKLFDIALMSFNGADLDKKTRELYSIARSKHTDMYLKYGGGNPRLLEWLDVIARDEDKYRLYEIKERLQDKQAEFIHDYGFAVSGFLFTQE</sequence>
<dbReference type="RefSeq" id="WP_218253516.1">
    <property type="nucleotide sequence ID" value="NZ_JABXWD010000376.1"/>
</dbReference>
<evidence type="ECO:0000259" key="1">
    <source>
        <dbReference type="Pfam" id="PF12770"/>
    </source>
</evidence>
<evidence type="ECO:0000313" key="2">
    <source>
        <dbReference type="EMBL" id="MBV6342905.1"/>
    </source>
</evidence>
<reference evidence="2 3" key="1">
    <citation type="journal article" date="2020" name="J Geophys Res Biogeosci">
        <title>Magnetotaxis as an Adaptation to Enable Bacterial Shuttling of Microbial Sulfur and Sulfur Cycling Across Aquatic Oxic#Anoxic Interfaces.</title>
        <authorList>
            <person name="Li J."/>
            <person name="Liu P."/>
            <person name="Wang J."/>
            <person name="Roberts A.P."/>
            <person name="Pan Y."/>
        </authorList>
    </citation>
    <scope>NUCLEOTIDE SEQUENCE [LARGE SCALE GENOMIC DNA]</scope>
    <source>
        <strain evidence="2 3">MYR-1_YQ</strain>
    </source>
</reference>
<evidence type="ECO:0000313" key="3">
    <source>
        <dbReference type="Proteomes" id="UP001196980"/>
    </source>
</evidence>
<feature type="domain" description="CHAT" evidence="1">
    <location>
        <begin position="58"/>
        <end position="316"/>
    </location>
</feature>
<dbReference type="EMBL" id="JABXWD010000376">
    <property type="protein sequence ID" value="MBV6342905.1"/>
    <property type="molecule type" value="Genomic_DNA"/>
</dbReference>
<dbReference type="Pfam" id="PF12770">
    <property type="entry name" value="CHAT"/>
    <property type="match status" value="1"/>
</dbReference>
<protein>
    <submittedName>
        <fullName evidence="2">CHAT domain-containing protein</fullName>
    </submittedName>
</protein>
<proteinExistence type="predicted"/>
<name>A0ABS6S242_9BACT</name>
<gene>
    <name evidence="2" type="ORF">HWQ67_15065</name>
</gene>
<comment type="caution">
    <text evidence="2">The sequence shown here is derived from an EMBL/GenBank/DDBJ whole genome shotgun (WGS) entry which is preliminary data.</text>
</comment>
<accession>A0ABS6S242</accession>
<dbReference type="Proteomes" id="UP001196980">
    <property type="component" value="Unassembled WGS sequence"/>
</dbReference>